<accession>A0A239XLG9</accession>
<keyword evidence="1" id="KW-1133">Transmembrane helix</keyword>
<reference evidence="2 3" key="1">
    <citation type="submission" date="2017-06" db="EMBL/GenBank/DDBJ databases">
        <authorList>
            <consortium name="Pathogen Informatics"/>
        </authorList>
    </citation>
    <scope>NUCLEOTIDE SEQUENCE [LARGE SCALE GENOMIC DNA]</scope>
    <source>
        <strain evidence="2 3">NCTC11291</strain>
    </source>
</reference>
<dbReference type="AlphaFoldDB" id="A0A239XLG9"/>
<feature type="transmembrane region" description="Helical" evidence="1">
    <location>
        <begin position="126"/>
        <end position="146"/>
    </location>
</feature>
<dbReference type="RefSeq" id="WP_095123572.1">
    <property type="nucleotide sequence ID" value="NZ_LT906454.1"/>
</dbReference>
<feature type="transmembrane region" description="Helical" evidence="1">
    <location>
        <begin position="21"/>
        <end position="42"/>
    </location>
</feature>
<name>A0A239XLG9_STRAI</name>
<evidence type="ECO:0000256" key="1">
    <source>
        <dbReference type="SAM" id="Phobius"/>
    </source>
</evidence>
<keyword evidence="1" id="KW-0812">Transmembrane</keyword>
<sequence>MLEKTLKTMGKKKTEEAYAKLLRKQTVFGFIGGICLLALLSILEMSDYQLGMMVGLAFGLFIFAGASYATQKDPKKLHQAYVSAYDERNQLIIRLTTTWTLVFLLMAMCLLILLDGFFGLMIPYRLLLAGLIYFCLICLIGMKALLNRFL</sequence>
<keyword evidence="1" id="KW-0472">Membrane</keyword>
<dbReference type="Proteomes" id="UP000215144">
    <property type="component" value="Chromosome 1"/>
</dbReference>
<evidence type="ECO:0000313" key="2">
    <source>
        <dbReference type="EMBL" id="SNV46738.1"/>
    </source>
</evidence>
<dbReference type="KEGG" id="saco:SAME_02223"/>
<gene>
    <name evidence="2" type="ORF">SAMEA4504048_02223</name>
</gene>
<evidence type="ECO:0000313" key="3">
    <source>
        <dbReference type="Proteomes" id="UP000215144"/>
    </source>
</evidence>
<feature type="transmembrane region" description="Helical" evidence="1">
    <location>
        <begin position="91"/>
        <end position="114"/>
    </location>
</feature>
<dbReference type="OrthoDB" id="2237156at2"/>
<feature type="transmembrane region" description="Helical" evidence="1">
    <location>
        <begin position="48"/>
        <end position="70"/>
    </location>
</feature>
<protein>
    <submittedName>
        <fullName evidence="2">Membrane protein</fullName>
    </submittedName>
</protein>
<proteinExistence type="predicted"/>
<organism evidence="2 3">
    <name type="scientific">Streptococcus acidominimus</name>
    <dbReference type="NCBI Taxonomy" id="1326"/>
    <lineage>
        <taxon>Bacteria</taxon>
        <taxon>Bacillati</taxon>
        <taxon>Bacillota</taxon>
        <taxon>Bacilli</taxon>
        <taxon>Lactobacillales</taxon>
        <taxon>Streptococcaceae</taxon>
        <taxon>Streptococcus</taxon>
    </lineage>
</organism>
<dbReference type="EMBL" id="LT906454">
    <property type="protein sequence ID" value="SNV46738.1"/>
    <property type="molecule type" value="Genomic_DNA"/>
</dbReference>